<dbReference type="GO" id="GO:0003677">
    <property type="term" value="F:DNA binding"/>
    <property type="evidence" value="ECO:0007669"/>
    <property type="project" value="UniProtKB-KW"/>
</dbReference>
<keyword evidence="6" id="KW-1185">Reference proteome</keyword>
<dbReference type="AlphaFoldDB" id="A0A7G9L0W5"/>
<keyword evidence="3" id="KW-0804">Transcription</keyword>
<reference evidence="5 6" key="1">
    <citation type="submission" date="2020-08" db="EMBL/GenBank/DDBJ databases">
        <title>Sphingomonas sp. sand1-3 16S ribosomal RNA gene Genome sequencing and assembly.</title>
        <authorList>
            <person name="Kang M."/>
        </authorList>
    </citation>
    <scope>NUCLEOTIDE SEQUENCE [LARGE SCALE GENOMIC DNA]</scope>
    <source>
        <strain evidence="6">sand1-3</strain>
    </source>
</reference>
<evidence type="ECO:0000313" key="5">
    <source>
        <dbReference type="EMBL" id="QNM82264.1"/>
    </source>
</evidence>
<dbReference type="Proteomes" id="UP000515861">
    <property type="component" value="Chromosome"/>
</dbReference>
<feature type="domain" description="HTH crp-type" evidence="4">
    <location>
        <begin position="156"/>
        <end position="221"/>
    </location>
</feature>
<keyword evidence="1" id="KW-0805">Transcription regulation</keyword>
<dbReference type="InterPro" id="IPR018490">
    <property type="entry name" value="cNMP-bd_dom_sf"/>
</dbReference>
<dbReference type="PANTHER" id="PTHR24567">
    <property type="entry name" value="CRP FAMILY TRANSCRIPTIONAL REGULATORY PROTEIN"/>
    <property type="match status" value="1"/>
</dbReference>
<dbReference type="GO" id="GO:0003700">
    <property type="term" value="F:DNA-binding transcription factor activity"/>
    <property type="evidence" value="ECO:0007669"/>
    <property type="project" value="TreeGrafter"/>
</dbReference>
<gene>
    <name evidence="5" type="ORF">H8M03_09575</name>
</gene>
<dbReference type="InterPro" id="IPR050397">
    <property type="entry name" value="Env_Response_Regulators"/>
</dbReference>
<dbReference type="Pfam" id="PF13545">
    <property type="entry name" value="HTH_Crp_2"/>
    <property type="match status" value="1"/>
</dbReference>
<dbReference type="InterPro" id="IPR036390">
    <property type="entry name" value="WH_DNA-bd_sf"/>
</dbReference>
<dbReference type="Gene3D" id="2.60.120.10">
    <property type="entry name" value="Jelly Rolls"/>
    <property type="match status" value="1"/>
</dbReference>
<dbReference type="EMBL" id="CP060697">
    <property type="protein sequence ID" value="QNM82264.1"/>
    <property type="molecule type" value="Genomic_DNA"/>
</dbReference>
<dbReference type="KEGG" id="ssau:H8M03_09575"/>
<dbReference type="InterPro" id="IPR014710">
    <property type="entry name" value="RmlC-like_jellyroll"/>
</dbReference>
<dbReference type="SUPFAM" id="SSF46785">
    <property type="entry name" value="Winged helix' DNA-binding domain"/>
    <property type="match status" value="1"/>
</dbReference>
<dbReference type="PROSITE" id="PS51063">
    <property type="entry name" value="HTH_CRP_2"/>
    <property type="match status" value="1"/>
</dbReference>
<evidence type="ECO:0000256" key="3">
    <source>
        <dbReference type="ARBA" id="ARBA00023163"/>
    </source>
</evidence>
<evidence type="ECO:0000313" key="6">
    <source>
        <dbReference type="Proteomes" id="UP000515861"/>
    </source>
</evidence>
<dbReference type="SUPFAM" id="SSF51206">
    <property type="entry name" value="cAMP-binding domain-like"/>
    <property type="match status" value="1"/>
</dbReference>
<protein>
    <submittedName>
        <fullName evidence="5">Crp/Fnr family transcriptional regulator</fullName>
    </submittedName>
</protein>
<organism evidence="5 6">
    <name type="scientific">Sphingomonas sabuli</name>
    <dbReference type="NCBI Taxonomy" id="2764186"/>
    <lineage>
        <taxon>Bacteria</taxon>
        <taxon>Pseudomonadati</taxon>
        <taxon>Pseudomonadota</taxon>
        <taxon>Alphaproteobacteria</taxon>
        <taxon>Sphingomonadales</taxon>
        <taxon>Sphingomonadaceae</taxon>
        <taxon>Sphingomonas</taxon>
    </lineage>
</organism>
<sequence length="249" mass="26428">MNQAITDELDRIDEAFAGNRLLSTFPAEARALIEPSARIVQLDTGDVVHARGGDVDSTCFPFGTAMVSLVVELPDGRSIEAASIGHEGAVGGIVSCGRAPAFARAQVLVGGPALTVPMKVLEDAKLRSGHIRNLFCRFSDYLLSTVMQSAACNAFHPIEQRAARWLLTAQDRAGDSIELTQEALSGLLGVQRTTVNAVARTLQDEGLIATRRGTIHVTDRAGLKRRACECYEAIEGHFADVIGPGGGSC</sequence>
<dbReference type="InterPro" id="IPR012318">
    <property type="entry name" value="HTH_CRP"/>
</dbReference>
<evidence type="ECO:0000259" key="4">
    <source>
        <dbReference type="PROSITE" id="PS51063"/>
    </source>
</evidence>
<dbReference type="GO" id="GO:0005829">
    <property type="term" value="C:cytosol"/>
    <property type="evidence" value="ECO:0007669"/>
    <property type="project" value="TreeGrafter"/>
</dbReference>
<proteinExistence type="predicted"/>
<keyword evidence="2" id="KW-0238">DNA-binding</keyword>
<dbReference type="SMART" id="SM00419">
    <property type="entry name" value="HTH_CRP"/>
    <property type="match status" value="1"/>
</dbReference>
<name>A0A7G9L0W5_9SPHN</name>
<dbReference type="RefSeq" id="WP_187479219.1">
    <property type="nucleotide sequence ID" value="NZ_CP060697.1"/>
</dbReference>
<dbReference type="PANTHER" id="PTHR24567:SF74">
    <property type="entry name" value="HTH-TYPE TRANSCRIPTIONAL REGULATOR ARCR"/>
    <property type="match status" value="1"/>
</dbReference>
<evidence type="ECO:0000256" key="2">
    <source>
        <dbReference type="ARBA" id="ARBA00023125"/>
    </source>
</evidence>
<evidence type="ECO:0000256" key="1">
    <source>
        <dbReference type="ARBA" id="ARBA00023015"/>
    </source>
</evidence>
<accession>A0A7G9L0W5</accession>